<keyword evidence="4" id="KW-0175">Coiled coil</keyword>
<protein>
    <recommendedName>
        <fullName evidence="5">HTH luxR-type domain-containing protein</fullName>
    </recommendedName>
</protein>
<reference evidence="6" key="1">
    <citation type="submission" date="2021-03" db="EMBL/GenBank/DDBJ databases">
        <title>Leucobacter chromiisoli sp. nov., isolated from chromium-containing soil of chemical plant.</title>
        <authorList>
            <person name="Xu Z."/>
        </authorList>
    </citation>
    <scope>NUCLEOTIDE SEQUENCE</scope>
    <source>
        <strain evidence="6">A2</strain>
    </source>
</reference>
<evidence type="ECO:0000313" key="7">
    <source>
        <dbReference type="Proteomes" id="UP000664398"/>
    </source>
</evidence>
<keyword evidence="1" id="KW-0805">Transcription regulation</keyword>
<dbReference type="InterPro" id="IPR049945">
    <property type="entry name" value="AAA_22"/>
</dbReference>
<dbReference type="SUPFAM" id="SSF48452">
    <property type="entry name" value="TPR-like"/>
    <property type="match status" value="1"/>
</dbReference>
<dbReference type="Gene3D" id="3.40.50.300">
    <property type="entry name" value="P-loop containing nucleotide triphosphate hydrolases"/>
    <property type="match status" value="1"/>
</dbReference>
<name>A0A939LZ28_9MICO</name>
<keyword evidence="3" id="KW-0804">Transcription</keyword>
<evidence type="ECO:0000256" key="2">
    <source>
        <dbReference type="ARBA" id="ARBA00023125"/>
    </source>
</evidence>
<dbReference type="PROSITE" id="PS50043">
    <property type="entry name" value="HTH_LUXR_2"/>
    <property type="match status" value="1"/>
</dbReference>
<dbReference type="Gene3D" id="1.10.10.10">
    <property type="entry name" value="Winged helix-like DNA-binding domain superfamily/Winged helix DNA-binding domain"/>
    <property type="match status" value="1"/>
</dbReference>
<gene>
    <name evidence="6" type="ORF">J4H91_09610</name>
</gene>
<evidence type="ECO:0000256" key="3">
    <source>
        <dbReference type="ARBA" id="ARBA00023163"/>
    </source>
</evidence>
<dbReference type="SMART" id="SM00421">
    <property type="entry name" value="HTH_LUXR"/>
    <property type="match status" value="1"/>
</dbReference>
<dbReference type="RefSeq" id="WP_208046049.1">
    <property type="nucleotide sequence ID" value="NZ_JAGDYL010000015.1"/>
</dbReference>
<feature type="coiled-coil region" evidence="4">
    <location>
        <begin position="522"/>
        <end position="549"/>
    </location>
</feature>
<sequence length="847" mass="92966">MSTPVLRFLALPRGRISDRLAASPDDLSPLTLLRAPAGFGKTTAAIHWTDGLRGSGVGVRWVRPLERDADPRLIWQRIHEALGGDARRRDQAQLRDDVDRILSSLDRSTVLLLDDYQHVTSGDLDLALSRLLERSGRLHLVVLGRRFTSLDGPLVSSRIGVTLLSGDELAFSEEESLELAALYGVSQQDHVARLHRRSHGWPVIMRSTLQQMSEGIAPRDSARTLAVFGRQHLEGIEMPGAKRALLTAVLCPDISIEVLTEVLDCEVDRAERIVRELCEQGLLQESLWEYTSRYRCHGGLAGPLRTLALQELGDEMRDIRLRHAADLGRDDPAAAAIQLLDAEEYDGVSRLMARYFLEVVRPDGGVVPRLLRIPDDVLREQPVLTGAVVFLMGPGVEVPEQRMAQLFRWLRAGIRSELREGNYEQNIAAIGLLIAAERMRGDGAEALRISRDAEERIAQVPETRMAGYRFTFPLLFSALGAAGLVGGDLELGRRNYQQAVDVAARFENRIEEVRAWNGLTLVTALSGDLRAAEDHMRRAEEQRAALGVDAPQFSGFNAVMSAALIATERGDAEEALGALDPGLAVLNRLEHWPLMIVAEAQALEVLEGPRAALEAIEHRRASAQGGMPSTFTLRCSLAAFAARLSVRLGDYAEAERVLETLPLPHPDVSLASATLLLYRGEAEGALRRVGSLSAVTQRQRVEALLIEAAAHWARGETETAIDCFAEAGDVMRRLGLRLLLGTVPYDRLVQLAAAARGAGAIDLVDEVARLPETLRTETFEPLTKAELRTLGALATGLTVSGIAEQCFITENTVKFHLRGIYRKLRVTSRTAAVERATAMRLVPLESD</sequence>
<dbReference type="Gene3D" id="1.25.40.10">
    <property type="entry name" value="Tetratricopeptide repeat domain"/>
    <property type="match status" value="1"/>
</dbReference>
<dbReference type="GO" id="GO:0006355">
    <property type="term" value="P:regulation of DNA-templated transcription"/>
    <property type="evidence" value="ECO:0007669"/>
    <property type="project" value="InterPro"/>
</dbReference>
<dbReference type="AlphaFoldDB" id="A0A939LZ28"/>
<dbReference type="GO" id="GO:0003677">
    <property type="term" value="F:DNA binding"/>
    <property type="evidence" value="ECO:0007669"/>
    <property type="project" value="UniProtKB-KW"/>
</dbReference>
<feature type="domain" description="HTH luxR-type" evidence="5">
    <location>
        <begin position="775"/>
        <end position="840"/>
    </location>
</feature>
<dbReference type="PANTHER" id="PTHR44688">
    <property type="entry name" value="DNA-BINDING TRANSCRIPTIONAL ACTIVATOR DEVR_DOSR"/>
    <property type="match status" value="1"/>
</dbReference>
<dbReference type="GO" id="GO:0016887">
    <property type="term" value="F:ATP hydrolysis activity"/>
    <property type="evidence" value="ECO:0007669"/>
    <property type="project" value="InterPro"/>
</dbReference>
<organism evidence="6 7">
    <name type="scientific">Leucobacter ruminantium</name>
    <dbReference type="NCBI Taxonomy" id="1289170"/>
    <lineage>
        <taxon>Bacteria</taxon>
        <taxon>Bacillati</taxon>
        <taxon>Actinomycetota</taxon>
        <taxon>Actinomycetes</taxon>
        <taxon>Micrococcales</taxon>
        <taxon>Microbacteriaceae</taxon>
        <taxon>Leucobacter</taxon>
    </lineage>
</organism>
<keyword evidence="2" id="KW-0238">DNA-binding</keyword>
<dbReference type="Pfam" id="PF00196">
    <property type="entry name" value="GerE"/>
    <property type="match status" value="1"/>
</dbReference>
<evidence type="ECO:0000259" key="5">
    <source>
        <dbReference type="PROSITE" id="PS50043"/>
    </source>
</evidence>
<dbReference type="Proteomes" id="UP000664398">
    <property type="component" value="Unassembled WGS sequence"/>
</dbReference>
<dbReference type="EMBL" id="JAGDYL010000015">
    <property type="protein sequence ID" value="MBO1805573.1"/>
    <property type="molecule type" value="Genomic_DNA"/>
</dbReference>
<keyword evidence="7" id="KW-1185">Reference proteome</keyword>
<dbReference type="InterPro" id="IPR000792">
    <property type="entry name" value="Tscrpt_reg_LuxR_C"/>
</dbReference>
<dbReference type="SUPFAM" id="SSF46894">
    <property type="entry name" value="C-terminal effector domain of the bipartite response regulators"/>
    <property type="match status" value="1"/>
</dbReference>
<dbReference type="InterPro" id="IPR011990">
    <property type="entry name" value="TPR-like_helical_dom_sf"/>
</dbReference>
<dbReference type="PANTHER" id="PTHR44688:SF16">
    <property type="entry name" value="DNA-BINDING TRANSCRIPTIONAL ACTIVATOR DEVR_DOSR"/>
    <property type="match status" value="1"/>
</dbReference>
<dbReference type="InterPro" id="IPR016032">
    <property type="entry name" value="Sig_transdc_resp-reg_C-effctor"/>
</dbReference>
<proteinExistence type="predicted"/>
<accession>A0A939LZ28</accession>
<evidence type="ECO:0000256" key="4">
    <source>
        <dbReference type="SAM" id="Coils"/>
    </source>
</evidence>
<dbReference type="InterPro" id="IPR036388">
    <property type="entry name" value="WH-like_DNA-bd_sf"/>
</dbReference>
<comment type="caution">
    <text evidence="6">The sequence shown here is derived from an EMBL/GenBank/DDBJ whole genome shotgun (WGS) entry which is preliminary data.</text>
</comment>
<dbReference type="InterPro" id="IPR027417">
    <property type="entry name" value="P-loop_NTPase"/>
</dbReference>
<evidence type="ECO:0000256" key="1">
    <source>
        <dbReference type="ARBA" id="ARBA00023015"/>
    </source>
</evidence>
<evidence type="ECO:0000313" key="6">
    <source>
        <dbReference type="EMBL" id="MBO1805573.1"/>
    </source>
</evidence>
<dbReference type="SUPFAM" id="SSF52540">
    <property type="entry name" value="P-loop containing nucleoside triphosphate hydrolases"/>
    <property type="match status" value="1"/>
</dbReference>
<dbReference type="CDD" id="cd06170">
    <property type="entry name" value="LuxR_C_like"/>
    <property type="match status" value="1"/>
</dbReference>
<dbReference type="Pfam" id="PF13401">
    <property type="entry name" value="AAA_22"/>
    <property type="match status" value="1"/>
</dbReference>
<dbReference type="PRINTS" id="PR00038">
    <property type="entry name" value="HTHLUXR"/>
</dbReference>